<dbReference type="AlphaFoldDB" id="A0AAQ2HFJ4"/>
<dbReference type="PANTHER" id="PTHR43794:SF11">
    <property type="entry name" value="AMIDOHYDROLASE-RELATED DOMAIN-CONTAINING PROTEIN"/>
    <property type="match status" value="1"/>
</dbReference>
<feature type="domain" description="Amidohydrolase-related" evidence="3">
    <location>
        <begin position="59"/>
        <end position="443"/>
    </location>
</feature>
<dbReference type="SUPFAM" id="SSF51556">
    <property type="entry name" value="Metallo-dependent hydrolases"/>
    <property type="match status" value="1"/>
</dbReference>
<dbReference type="InterPro" id="IPR006680">
    <property type="entry name" value="Amidohydro-rel"/>
</dbReference>
<organism evidence="4 5">
    <name type="scientific">Cryobacterium shii</name>
    <dbReference type="NCBI Taxonomy" id="1259235"/>
    <lineage>
        <taxon>Bacteria</taxon>
        <taxon>Bacillati</taxon>
        <taxon>Actinomycetota</taxon>
        <taxon>Actinomycetes</taxon>
        <taxon>Micrococcales</taxon>
        <taxon>Microbacteriaceae</taxon>
        <taxon>Cryobacterium</taxon>
    </lineage>
</organism>
<feature type="region of interest" description="Disordered" evidence="2">
    <location>
        <begin position="494"/>
        <end position="515"/>
    </location>
</feature>
<dbReference type="Pfam" id="PF01979">
    <property type="entry name" value="Amidohydro_1"/>
    <property type="match status" value="1"/>
</dbReference>
<dbReference type="InterPro" id="IPR032466">
    <property type="entry name" value="Metal_Hydrolase"/>
</dbReference>
<dbReference type="SUPFAM" id="SSF51338">
    <property type="entry name" value="Composite domain of metallo-dependent hydrolases"/>
    <property type="match status" value="1"/>
</dbReference>
<feature type="compositionally biased region" description="Low complexity" evidence="2">
    <location>
        <begin position="494"/>
        <end position="508"/>
    </location>
</feature>
<evidence type="ECO:0000256" key="2">
    <source>
        <dbReference type="SAM" id="MobiDB-lite"/>
    </source>
</evidence>
<proteinExistence type="predicted"/>
<dbReference type="EMBL" id="SOFY01000049">
    <property type="protein sequence ID" value="TFC46610.1"/>
    <property type="molecule type" value="Genomic_DNA"/>
</dbReference>
<dbReference type="RefSeq" id="WP_134403092.1">
    <property type="nucleotide sequence ID" value="NZ_SOFY01000049.1"/>
</dbReference>
<name>A0AAQ2HFJ4_9MICO</name>
<dbReference type="InterPro" id="IPR050287">
    <property type="entry name" value="MTA/SAH_deaminase"/>
</dbReference>
<sequence length="515" mass="53008">MSAATGEPAGASAVAYWCETLLIDGVPTPGVRLEAAADGRITRVTPGTLPRSTDVRLGTVLPGLANAHSHAFHRALRGRTHAGGGDFWQWREEMYRVAGRLDPDRYFALARAVFAEMLVSGFTAVGEFHYLHHRQDGSRYPREHAMELALAEAARSVGIRLVLLDTLYLAGGIGSPLEPGQRAFGDGSAAGWLARWHSLRAALASDAAAETGMGAHSETDADPRISLGAAIHSVRAVTPDAMREVLRGLPAGVPLHIHVSEQPQENADCLAAYGGTPTGVLAGIGALEPRLSLVHATHLTDDDVALIGASGATVVICPTTEADLGDGIGPALRLQQAGARIAIGSDQNAVVDPLLELRGLEAGERLASGRRGRFAPAELLSAGSRNGYVCLGLGDNRSRPGDLCDLVEVAADSIRTAGSLPGQLPLTATAADVRRVIVGGRVVADAGILVPGGTAAGPGGSLRPEVLLRDALAELDAADALEAVDDSATASLSTAAAAVDPASSDTASRAPGDRP</sequence>
<dbReference type="Gene3D" id="2.30.40.10">
    <property type="entry name" value="Urease, subunit C, domain 1"/>
    <property type="match status" value="1"/>
</dbReference>
<protein>
    <submittedName>
        <fullName evidence="4">Formimidoylglutamate deiminase</fullName>
    </submittedName>
</protein>
<dbReference type="Gene3D" id="3.20.20.140">
    <property type="entry name" value="Metal-dependent hydrolases"/>
    <property type="match status" value="1"/>
</dbReference>
<accession>A0AAQ2HFJ4</accession>
<evidence type="ECO:0000313" key="5">
    <source>
        <dbReference type="Proteomes" id="UP000297403"/>
    </source>
</evidence>
<reference evidence="4 5" key="1">
    <citation type="submission" date="2019-03" db="EMBL/GenBank/DDBJ databases">
        <title>Genomics of glacier-inhabiting Cryobacterium strains.</title>
        <authorList>
            <person name="Liu Q."/>
            <person name="Xin Y.-H."/>
        </authorList>
    </citation>
    <scope>NUCLEOTIDE SEQUENCE [LARGE SCALE GENOMIC DNA]</scope>
    <source>
        <strain evidence="5">TMT1-22</strain>
    </source>
</reference>
<dbReference type="GO" id="GO:0016810">
    <property type="term" value="F:hydrolase activity, acting on carbon-nitrogen (but not peptide) bonds"/>
    <property type="evidence" value="ECO:0007669"/>
    <property type="project" value="InterPro"/>
</dbReference>
<comment type="caution">
    <text evidence="4">The sequence shown here is derived from an EMBL/GenBank/DDBJ whole genome shotgun (WGS) entry which is preliminary data.</text>
</comment>
<evidence type="ECO:0000313" key="4">
    <source>
        <dbReference type="EMBL" id="TFC46610.1"/>
    </source>
</evidence>
<dbReference type="InterPro" id="IPR011059">
    <property type="entry name" value="Metal-dep_hydrolase_composite"/>
</dbReference>
<dbReference type="Proteomes" id="UP000297403">
    <property type="component" value="Unassembled WGS sequence"/>
</dbReference>
<evidence type="ECO:0000256" key="1">
    <source>
        <dbReference type="ARBA" id="ARBA00022801"/>
    </source>
</evidence>
<evidence type="ECO:0000259" key="3">
    <source>
        <dbReference type="Pfam" id="PF01979"/>
    </source>
</evidence>
<gene>
    <name evidence="4" type="ORF">E3O49_09330</name>
</gene>
<keyword evidence="1" id="KW-0378">Hydrolase</keyword>
<keyword evidence="5" id="KW-1185">Reference proteome</keyword>
<dbReference type="PANTHER" id="PTHR43794">
    <property type="entry name" value="AMINOHYDROLASE SSNA-RELATED"/>
    <property type="match status" value="1"/>
</dbReference>